<dbReference type="EMBL" id="JAYMGO010000051">
    <property type="protein sequence ID" value="KAL1246939.1"/>
    <property type="molecule type" value="Genomic_DNA"/>
</dbReference>
<comment type="caution">
    <text evidence="1">The sequence shown here is derived from an EMBL/GenBank/DDBJ whole genome shotgun (WGS) entry which is preliminary data.</text>
</comment>
<keyword evidence="2" id="KW-1185">Reference proteome</keyword>
<sequence length="112" mass="12701">MAKSSGRLHPQGEIGQFRSISLLNVEGKVFFSILAKIITNFLLENGSVPHQLLNYTTEFFHMPGSIRSLVSNYFKDLWVAFSLQEFTTWWQQLEVGIAMGCSISPIPLWGCF</sequence>
<protein>
    <submittedName>
        <fullName evidence="1">Uncharacterized protein</fullName>
    </submittedName>
</protein>
<accession>A0ABR3L5B2</accession>
<evidence type="ECO:0000313" key="2">
    <source>
        <dbReference type="Proteomes" id="UP001558613"/>
    </source>
</evidence>
<organism evidence="1 2">
    <name type="scientific">Cirrhinus molitorella</name>
    <name type="common">mud carp</name>
    <dbReference type="NCBI Taxonomy" id="172907"/>
    <lineage>
        <taxon>Eukaryota</taxon>
        <taxon>Metazoa</taxon>
        <taxon>Chordata</taxon>
        <taxon>Craniata</taxon>
        <taxon>Vertebrata</taxon>
        <taxon>Euteleostomi</taxon>
        <taxon>Actinopterygii</taxon>
        <taxon>Neopterygii</taxon>
        <taxon>Teleostei</taxon>
        <taxon>Ostariophysi</taxon>
        <taxon>Cypriniformes</taxon>
        <taxon>Cyprinidae</taxon>
        <taxon>Labeoninae</taxon>
        <taxon>Labeonini</taxon>
        <taxon>Cirrhinus</taxon>
    </lineage>
</organism>
<gene>
    <name evidence="1" type="ORF">QQF64_034694</name>
</gene>
<proteinExistence type="predicted"/>
<dbReference type="Proteomes" id="UP001558613">
    <property type="component" value="Unassembled WGS sequence"/>
</dbReference>
<evidence type="ECO:0000313" key="1">
    <source>
        <dbReference type="EMBL" id="KAL1246939.1"/>
    </source>
</evidence>
<reference evidence="1 2" key="1">
    <citation type="submission" date="2023-09" db="EMBL/GenBank/DDBJ databases">
        <authorList>
            <person name="Wang M."/>
        </authorList>
    </citation>
    <scope>NUCLEOTIDE SEQUENCE [LARGE SCALE GENOMIC DNA]</scope>
    <source>
        <strain evidence="1">GT-2023</strain>
        <tissue evidence="1">Liver</tissue>
    </source>
</reference>
<name>A0ABR3L5B2_9TELE</name>